<dbReference type="PRINTS" id="PR00260">
    <property type="entry name" value="CHEMTRNSDUCR"/>
</dbReference>
<dbReference type="InterPro" id="IPR003660">
    <property type="entry name" value="HAMP_dom"/>
</dbReference>
<dbReference type="InterPro" id="IPR051310">
    <property type="entry name" value="MCP_chemotaxis"/>
</dbReference>
<dbReference type="EMBL" id="JRYB01000001">
    <property type="protein sequence ID" value="OIJ42960.1"/>
    <property type="molecule type" value="Genomic_DNA"/>
</dbReference>
<sequence>MTTPPADRVPGFSMLSRLLSRLKIGPKLLLAPGAVLALLLVLSWVAYYAMVRQNDSLESIVGQRAASMRAASSLAAQTQKAHADIYRLLSWMGGSFPLARTEPLRQDILAQHRRIAAGLAALGKATLTEAEDRHVQQAAAAQLRYAEAVREVIELAPLDGSISANAMQKAESAFALVAQRLADLGALEEALAREASASAEADFRMISVLMPAVVLLAIGLSLAITFAVRRILLDEIRGIGLAASGLASGDLTARPHLDHDYGGDEIADTSRQLDASIRNLNGTLRSILDSARLIGAASRDIKLGSLSLGSRAVFRASALAHTEGALRELAADVKLGADQARIAHRLAAGAGEVAHEGSDLVERLVATLEGSRRGAQRVVEIVDGLDLAASETGTLALNAALDAARTHPDADMDAGAQSPAMAAVAGEVRALARRVAAASREIRTVAAQSLAEIDGGAAWALHAGSSMERIAGTVREVEDLAGRIGAAGEGQATQLADVGQAIVQMDQVTRQNCTLVEEAASAARTLQMQALALSRTVAGFRLEEEGARETAPQAQDAGRKDDGGASWSKPFDPARERRGGTRERRRHQASHLRLASSRK</sequence>
<keyword evidence="3" id="KW-0807">Transducer</keyword>
<dbReference type="GO" id="GO:0007165">
    <property type="term" value="P:signal transduction"/>
    <property type="evidence" value="ECO:0007669"/>
    <property type="project" value="UniProtKB-KW"/>
</dbReference>
<evidence type="ECO:0000256" key="4">
    <source>
        <dbReference type="SAM" id="MobiDB-lite"/>
    </source>
</evidence>
<dbReference type="Gene3D" id="1.10.287.950">
    <property type="entry name" value="Methyl-accepting chemotaxis protein"/>
    <property type="match status" value="1"/>
</dbReference>
<dbReference type="InterPro" id="IPR004089">
    <property type="entry name" value="MCPsignal_dom"/>
</dbReference>
<feature type="domain" description="Methyl-accepting transducer" evidence="6">
    <location>
        <begin position="290"/>
        <end position="527"/>
    </location>
</feature>
<accession>A0A1S2NDT8</accession>
<reference evidence="8 9" key="1">
    <citation type="submission" date="2014-10" db="EMBL/GenBank/DDBJ databases">
        <authorList>
            <person name="Seo M.-J."/>
            <person name="Seok Y.J."/>
            <person name="Cha I.-T."/>
        </authorList>
    </citation>
    <scope>NUCLEOTIDE SEQUENCE [LARGE SCALE GENOMIC DNA]</scope>
    <source>
        <strain evidence="8 9">NEU</strain>
    </source>
</reference>
<dbReference type="RefSeq" id="WP_229410167.1">
    <property type="nucleotide sequence ID" value="NZ_JRYB01000001.1"/>
</dbReference>
<keyword evidence="1" id="KW-0145">Chemotaxis</keyword>
<dbReference type="Pfam" id="PF12729">
    <property type="entry name" value="4HB_MCP_1"/>
    <property type="match status" value="1"/>
</dbReference>
<evidence type="ECO:0000259" key="6">
    <source>
        <dbReference type="PROSITE" id="PS50111"/>
    </source>
</evidence>
<evidence type="ECO:0000313" key="8">
    <source>
        <dbReference type="EMBL" id="OIJ42960.1"/>
    </source>
</evidence>
<dbReference type="GO" id="GO:0004888">
    <property type="term" value="F:transmembrane signaling receptor activity"/>
    <property type="evidence" value="ECO:0007669"/>
    <property type="project" value="InterPro"/>
</dbReference>
<dbReference type="InterPro" id="IPR024478">
    <property type="entry name" value="HlyB_4HB_MCP"/>
</dbReference>
<dbReference type="PANTHER" id="PTHR43531:SF11">
    <property type="entry name" value="METHYL-ACCEPTING CHEMOTAXIS PROTEIN 3"/>
    <property type="match status" value="1"/>
</dbReference>
<dbReference type="Pfam" id="PF00015">
    <property type="entry name" value="MCPsignal"/>
    <property type="match status" value="1"/>
</dbReference>
<dbReference type="GO" id="GO:0016020">
    <property type="term" value="C:membrane"/>
    <property type="evidence" value="ECO:0007669"/>
    <property type="project" value="InterPro"/>
</dbReference>
<gene>
    <name evidence="8" type="ORF">LO55_3552</name>
</gene>
<feature type="transmembrane region" description="Helical" evidence="5">
    <location>
        <begin position="28"/>
        <end position="50"/>
    </location>
</feature>
<comment type="caution">
    <text evidence="8">The sequence shown here is derived from an EMBL/GenBank/DDBJ whole genome shotgun (WGS) entry which is preliminary data.</text>
</comment>
<keyword evidence="5" id="KW-0472">Membrane</keyword>
<evidence type="ECO:0000256" key="5">
    <source>
        <dbReference type="SAM" id="Phobius"/>
    </source>
</evidence>
<dbReference type="PROSITE" id="PS50111">
    <property type="entry name" value="CHEMOTAXIS_TRANSDUC_2"/>
    <property type="match status" value="1"/>
</dbReference>
<feature type="compositionally biased region" description="Basic residues" evidence="4">
    <location>
        <begin position="583"/>
        <end position="599"/>
    </location>
</feature>
<organism evidence="8 9">
    <name type="scientific">Massilia timonae</name>
    <dbReference type="NCBI Taxonomy" id="47229"/>
    <lineage>
        <taxon>Bacteria</taxon>
        <taxon>Pseudomonadati</taxon>
        <taxon>Pseudomonadota</taxon>
        <taxon>Betaproteobacteria</taxon>
        <taxon>Burkholderiales</taxon>
        <taxon>Oxalobacteraceae</taxon>
        <taxon>Telluria group</taxon>
        <taxon>Massilia</taxon>
    </lineage>
</organism>
<proteinExistence type="inferred from homology"/>
<keyword evidence="5" id="KW-1133">Transmembrane helix</keyword>
<comment type="similarity">
    <text evidence="2">Belongs to the methyl-accepting chemotaxis (MCP) protein family.</text>
</comment>
<protein>
    <submittedName>
        <fullName evidence="8">Methyl-accepting chemotaxis (MCP) signaling domain protein</fullName>
    </submittedName>
</protein>
<evidence type="ECO:0000259" key="7">
    <source>
        <dbReference type="PROSITE" id="PS50885"/>
    </source>
</evidence>
<feature type="compositionally biased region" description="Basic and acidic residues" evidence="4">
    <location>
        <begin position="572"/>
        <end position="582"/>
    </location>
</feature>
<evidence type="ECO:0000256" key="2">
    <source>
        <dbReference type="ARBA" id="ARBA00029447"/>
    </source>
</evidence>
<evidence type="ECO:0000313" key="9">
    <source>
        <dbReference type="Proteomes" id="UP000180246"/>
    </source>
</evidence>
<evidence type="ECO:0000256" key="1">
    <source>
        <dbReference type="ARBA" id="ARBA00022500"/>
    </source>
</evidence>
<feature type="region of interest" description="Disordered" evidence="4">
    <location>
        <begin position="543"/>
        <end position="599"/>
    </location>
</feature>
<dbReference type="SMART" id="SM00283">
    <property type="entry name" value="MA"/>
    <property type="match status" value="1"/>
</dbReference>
<dbReference type="InterPro" id="IPR004090">
    <property type="entry name" value="Chemotax_Me-accpt_rcpt"/>
</dbReference>
<dbReference type="AlphaFoldDB" id="A0A1S2NDT8"/>
<feature type="transmembrane region" description="Helical" evidence="5">
    <location>
        <begin position="208"/>
        <end position="228"/>
    </location>
</feature>
<evidence type="ECO:0000256" key="3">
    <source>
        <dbReference type="PROSITE-ProRule" id="PRU00284"/>
    </source>
</evidence>
<keyword evidence="5" id="KW-0812">Transmembrane</keyword>
<dbReference type="GO" id="GO:0006935">
    <property type="term" value="P:chemotaxis"/>
    <property type="evidence" value="ECO:0007669"/>
    <property type="project" value="UniProtKB-KW"/>
</dbReference>
<dbReference type="PANTHER" id="PTHR43531">
    <property type="entry name" value="PROTEIN ICFG"/>
    <property type="match status" value="1"/>
</dbReference>
<dbReference type="SUPFAM" id="SSF58104">
    <property type="entry name" value="Methyl-accepting chemotaxis protein (MCP) signaling domain"/>
    <property type="match status" value="1"/>
</dbReference>
<dbReference type="PROSITE" id="PS50885">
    <property type="entry name" value="HAMP"/>
    <property type="match status" value="1"/>
</dbReference>
<name>A0A1S2NDT8_9BURK</name>
<dbReference type="Proteomes" id="UP000180246">
    <property type="component" value="Unassembled WGS sequence"/>
</dbReference>
<feature type="domain" description="HAMP" evidence="7">
    <location>
        <begin position="230"/>
        <end position="285"/>
    </location>
</feature>